<accession>A0A238VPH4</accession>
<dbReference type="RefSeq" id="WP_089310462.1">
    <property type="nucleotide sequence ID" value="NZ_FZNP01000002.1"/>
</dbReference>
<dbReference type="Pfam" id="PF04149">
    <property type="entry name" value="DUF397"/>
    <property type="match status" value="1"/>
</dbReference>
<proteinExistence type="predicted"/>
<dbReference type="Proteomes" id="UP000198420">
    <property type="component" value="Unassembled WGS sequence"/>
</dbReference>
<evidence type="ECO:0000259" key="1">
    <source>
        <dbReference type="Pfam" id="PF04149"/>
    </source>
</evidence>
<dbReference type="OrthoDB" id="3481959at2"/>
<name>A0A238VPH4_9ACTN</name>
<organism evidence="2 3">
    <name type="scientific">Actinomadura mexicana</name>
    <dbReference type="NCBI Taxonomy" id="134959"/>
    <lineage>
        <taxon>Bacteria</taxon>
        <taxon>Bacillati</taxon>
        <taxon>Actinomycetota</taxon>
        <taxon>Actinomycetes</taxon>
        <taxon>Streptosporangiales</taxon>
        <taxon>Thermomonosporaceae</taxon>
        <taxon>Actinomadura</taxon>
    </lineage>
</organism>
<feature type="domain" description="DUF397" evidence="1">
    <location>
        <begin position="9"/>
        <end position="61"/>
    </location>
</feature>
<reference evidence="3" key="1">
    <citation type="submission" date="2017-06" db="EMBL/GenBank/DDBJ databases">
        <authorList>
            <person name="Varghese N."/>
            <person name="Submissions S."/>
        </authorList>
    </citation>
    <scope>NUCLEOTIDE SEQUENCE [LARGE SCALE GENOMIC DNA]</scope>
    <source>
        <strain evidence="3">DSM 44485</strain>
    </source>
</reference>
<dbReference type="EMBL" id="FZNP01000002">
    <property type="protein sequence ID" value="SNR36081.1"/>
    <property type="molecule type" value="Genomic_DNA"/>
</dbReference>
<keyword evidence="3" id="KW-1185">Reference proteome</keyword>
<evidence type="ECO:0000313" key="2">
    <source>
        <dbReference type="EMBL" id="SNR36081.1"/>
    </source>
</evidence>
<sequence length="67" mass="7283">MSTDVAAAAHWRKSSRSNTEQECVEVAELPTAIGIRDSKKPEGGHLPLDRTTFTGLLTRVKAGDLDF</sequence>
<dbReference type="AlphaFoldDB" id="A0A238VPH4"/>
<dbReference type="InterPro" id="IPR007278">
    <property type="entry name" value="DUF397"/>
</dbReference>
<protein>
    <recommendedName>
        <fullName evidence="1">DUF397 domain-containing protein</fullName>
    </recommendedName>
</protein>
<gene>
    <name evidence="2" type="ORF">SAMN06265355_102155</name>
</gene>
<evidence type="ECO:0000313" key="3">
    <source>
        <dbReference type="Proteomes" id="UP000198420"/>
    </source>
</evidence>